<protein>
    <submittedName>
        <fullName evidence="2">Uncharacterized protein</fullName>
    </submittedName>
</protein>
<gene>
    <name evidence="2" type="ORF">BJN45_07020</name>
</gene>
<dbReference type="AlphaFoldDB" id="A0A1R1I838"/>
<keyword evidence="3" id="KW-1185">Reference proteome</keyword>
<accession>A0A1R1I838</accession>
<comment type="caution">
    <text evidence="2">The sequence shown here is derived from an EMBL/GenBank/DDBJ whole genome shotgun (WGS) entry which is preliminary data.</text>
</comment>
<sequence length="478" mass="50703">MKGAGRGMRAMAYRVLSGLGLTLLIWILVLAWWQSNDHQPSSADLLLYLVAVPGALIAGYWLLRGVIEQLKAPPLALSPAPLVPDDDPLSGARAISTATERGFSLFLVDAWVHVAAGNSADDIVAAVEAGSRPGPSEEIMDDAGFPVFAAEVKDIDVDGMNEQLLRDGKDIHPALAIPAILRSIVLLDGVMAAAMDRAKEIMESAGEKISLQVFWLLPGDWDPAHRDALRGWFEKTCGAGHFASTHDVHLISVASEADAMKQLDELILRANRSLPDKTLMLIAGAVSAVDEQVVARWSSRQGLFSAGHQQGQIPGEGAVALLLAERNAVEFLRLEDVAEVSRVMLGARDKRLDAGGRISGRLVEQLLAGLLDSSGLEGESIKAVVLDTDHRVGHVAEAMEGVLGSLPHLDPVSDFLATGSACGALDPIGSLVALACARTKVLAGQSPVICLSNQHALERAMLIVSPFVASDKTEPRIS</sequence>
<name>A0A1R1I838_9RHOO</name>
<evidence type="ECO:0000256" key="1">
    <source>
        <dbReference type="SAM" id="Phobius"/>
    </source>
</evidence>
<dbReference type="EMBL" id="MTHD01000002">
    <property type="protein sequence ID" value="OMG54911.1"/>
    <property type="molecule type" value="Genomic_DNA"/>
</dbReference>
<dbReference type="Proteomes" id="UP000187526">
    <property type="component" value="Unassembled WGS sequence"/>
</dbReference>
<feature type="transmembrane region" description="Helical" evidence="1">
    <location>
        <begin position="12"/>
        <end position="33"/>
    </location>
</feature>
<feature type="transmembrane region" description="Helical" evidence="1">
    <location>
        <begin position="45"/>
        <end position="63"/>
    </location>
</feature>
<keyword evidence="1" id="KW-0472">Membrane</keyword>
<keyword evidence="1" id="KW-1133">Transmembrane helix</keyword>
<keyword evidence="1" id="KW-0812">Transmembrane</keyword>
<organism evidence="2 3">
    <name type="scientific">Azonexus hydrophilus</name>
    <dbReference type="NCBI Taxonomy" id="418702"/>
    <lineage>
        <taxon>Bacteria</taxon>
        <taxon>Pseudomonadati</taxon>
        <taxon>Pseudomonadota</taxon>
        <taxon>Betaproteobacteria</taxon>
        <taxon>Rhodocyclales</taxon>
        <taxon>Azonexaceae</taxon>
        <taxon>Azonexus</taxon>
    </lineage>
</organism>
<proteinExistence type="predicted"/>
<evidence type="ECO:0000313" key="2">
    <source>
        <dbReference type="EMBL" id="OMG54911.1"/>
    </source>
</evidence>
<reference evidence="2 3" key="1">
    <citation type="submission" date="2016-10" db="EMBL/GenBank/DDBJ databases">
        <title>Alkaliphiles isolated from bioreactors.</title>
        <authorList>
            <person name="Salah Z."/>
            <person name="Rout S.P."/>
            <person name="Humphreys P.N."/>
        </authorList>
    </citation>
    <scope>NUCLEOTIDE SEQUENCE [LARGE SCALE GENOMIC DNA]</scope>
    <source>
        <strain evidence="2 3">ZS02</strain>
    </source>
</reference>
<evidence type="ECO:0000313" key="3">
    <source>
        <dbReference type="Proteomes" id="UP000187526"/>
    </source>
</evidence>
<dbReference type="STRING" id="418702.BJN45_07020"/>